<dbReference type="GO" id="GO:0000160">
    <property type="term" value="P:phosphorelay signal transduction system"/>
    <property type="evidence" value="ECO:0007669"/>
    <property type="project" value="InterPro"/>
</dbReference>
<evidence type="ECO:0000313" key="9">
    <source>
        <dbReference type="Proteomes" id="UP000278962"/>
    </source>
</evidence>
<dbReference type="InterPro" id="IPR000792">
    <property type="entry name" value="Tscrpt_reg_LuxR_C"/>
</dbReference>
<evidence type="ECO:0000256" key="2">
    <source>
        <dbReference type="ARBA" id="ARBA00023015"/>
    </source>
</evidence>
<evidence type="ECO:0000256" key="4">
    <source>
        <dbReference type="ARBA" id="ARBA00023163"/>
    </source>
</evidence>
<dbReference type="Gene3D" id="3.40.50.2300">
    <property type="match status" value="1"/>
</dbReference>
<dbReference type="InterPro" id="IPR039420">
    <property type="entry name" value="WalR-like"/>
</dbReference>
<evidence type="ECO:0000256" key="5">
    <source>
        <dbReference type="PROSITE-ProRule" id="PRU00169"/>
    </source>
</evidence>
<feature type="domain" description="HTH luxR-type" evidence="6">
    <location>
        <begin position="144"/>
        <end position="209"/>
    </location>
</feature>
<dbReference type="InterPro" id="IPR011006">
    <property type="entry name" value="CheY-like_superfamily"/>
</dbReference>
<evidence type="ECO:0000256" key="1">
    <source>
        <dbReference type="ARBA" id="ARBA00022553"/>
    </source>
</evidence>
<keyword evidence="1 5" id="KW-0597">Phosphoprotein</keyword>
<dbReference type="GO" id="GO:0006355">
    <property type="term" value="P:regulation of DNA-templated transcription"/>
    <property type="evidence" value="ECO:0007669"/>
    <property type="project" value="InterPro"/>
</dbReference>
<gene>
    <name evidence="8" type="ORF">C8N24_0415</name>
</gene>
<dbReference type="PROSITE" id="PS00622">
    <property type="entry name" value="HTH_LUXR_1"/>
    <property type="match status" value="1"/>
</dbReference>
<dbReference type="Proteomes" id="UP000278962">
    <property type="component" value="Unassembled WGS sequence"/>
</dbReference>
<evidence type="ECO:0000256" key="3">
    <source>
        <dbReference type="ARBA" id="ARBA00023125"/>
    </source>
</evidence>
<reference evidence="8 9" key="1">
    <citation type="submission" date="2018-10" db="EMBL/GenBank/DDBJ databases">
        <title>Genomic Encyclopedia of Archaeal and Bacterial Type Strains, Phase II (KMG-II): from individual species to whole genera.</title>
        <authorList>
            <person name="Goeker M."/>
        </authorList>
    </citation>
    <scope>NUCLEOTIDE SEQUENCE [LARGE SCALE GENOMIC DNA]</scope>
    <source>
        <strain evidence="8 9">DSM 14954</strain>
    </source>
</reference>
<dbReference type="SUPFAM" id="SSF52172">
    <property type="entry name" value="CheY-like"/>
    <property type="match status" value="1"/>
</dbReference>
<dbReference type="SUPFAM" id="SSF46894">
    <property type="entry name" value="C-terminal effector domain of the bipartite response regulators"/>
    <property type="match status" value="1"/>
</dbReference>
<evidence type="ECO:0000259" key="7">
    <source>
        <dbReference type="PROSITE" id="PS50110"/>
    </source>
</evidence>
<dbReference type="SMART" id="SM00421">
    <property type="entry name" value="HTH_LUXR"/>
    <property type="match status" value="1"/>
</dbReference>
<dbReference type="InterPro" id="IPR001789">
    <property type="entry name" value="Sig_transdc_resp-reg_receiver"/>
</dbReference>
<dbReference type="PANTHER" id="PTHR43214">
    <property type="entry name" value="TWO-COMPONENT RESPONSE REGULATOR"/>
    <property type="match status" value="1"/>
</dbReference>
<evidence type="ECO:0000259" key="6">
    <source>
        <dbReference type="PROSITE" id="PS50043"/>
    </source>
</evidence>
<evidence type="ECO:0000313" key="8">
    <source>
        <dbReference type="EMBL" id="RKQ90603.1"/>
    </source>
</evidence>
<dbReference type="PRINTS" id="PR00038">
    <property type="entry name" value="HTHLUXR"/>
</dbReference>
<dbReference type="AlphaFoldDB" id="A0A660L9T9"/>
<keyword evidence="2" id="KW-0805">Transcription regulation</keyword>
<protein>
    <submittedName>
        <fullName evidence="8">LuxR family two component transcriptional regulator</fullName>
    </submittedName>
</protein>
<sequence length="212" mass="22926">MSGTLRVLVADDHPLFLFALTHSVGARPELELIGQARTGREAIAVALETQPDLAVLDVEMPDLDGLDVLHAINREGLDCRVLFVSGSLDPATSYRLIEAGAAGVLEKDATPEQIGDALIRIAQGETVLAPSVQAALMREVRDRRERTPTVLSPREAEVLKFLADGLSAPQIAAELHLSPSTIKTHLQRLYERLEVSDRAAAVAEGMRRGLIE</sequence>
<comment type="caution">
    <text evidence="8">The sequence shown here is derived from an EMBL/GenBank/DDBJ whole genome shotgun (WGS) entry which is preliminary data.</text>
</comment>
<keyword evidence="9" id="KW-1185">Reference proteome</keyword>
<dbReference type="GO" id="GO:0003677">
    <property type="term" value="F:DNA binding"/>
    <property type="evidence" value="ECO:0007669"/>
    <property type="project" value="UniProtKB-KW"/>
</dbReference>
<dbReference type="Pfam" id="PF00196">
    <property type="entry name" value="GerE"/>
    <property type="match status" value="1"/>
</dbReference>
<feature type="domain" description="Response regulatory" evidence="7">
    <location>
        <begin position="6"/>
        <end position="122"/>
    </location>
</feature>
<dbReference type="SMART" id="SM00448">
    <property type="entry name" value="REC"/>
    <property type="match status" value="1"/>
</dbReference>
<dbReference type="CDD" id="cd17535">
    <property type="entry name" value="REC_NarL-like"/>
    <property type="match status" value="1"/>
</dbReference>
<dbReference type="CDD" id="cd06170">
    <property type="entry name" value="LuxR_C_like"/>
    <property type="match status" value="1"/>
</dbReference>
<organism evidence="8 9">
    <name type="scientific">Solirubrobacter pauli</name>
    <dbReference type="NCBI Taxonomy" id="166793"/>
    <lineage>
        <taxon>Bacteria</taxon>
        <taxon>Bacillati</taxon>
        <taxon>Actinomycetota</taxon>
        <taxon>Thermoleophilia</taxon>
        <taxon>Solirubrobacterales</taxon>
        <taxon>Solirubrobacteraceae</taxon>
        <taxon>Solirubrobacter</taxon>
    </lineage>
</organism>
<dbReference type="Pfam" id="PF00072">
    <property type="entry name" value="Response_reg"/>
    <property type="match status" value="1"/>
</dbReference>
<feature type="modified residue" description="4-aspartylphosphate" evidence="5">
    <location>
        <position position="57"/>
    </location>
</feature>
<name>A0A660L9T9_9ACTN</name>
<accession>A0A660L9T9</accession>
<dbReference type="EMBL" id="RBIL01000001">
    <property type="protein sequence ID" value="RKQ90603.1"/>
    <property type="molecule type" value="Genomic_DNA"/>
</dbReference>
<dbReference type="PANTHER" id="PTHR43214:SF24">
    <property type="entry name" value="TRANSCRIPTIONAL REGULATORY PROTEIN NARL-RELATED"/>
    <property type="match status" value="1"/>
</dbReference>
<dbReference type="InterPro" id="IPR058245">
    <property type="entry name" value="NreC/VraR/RcsB-like_REC"/>
</dbReference>
<keyword evidence="4" id="KW-0804">Transcription</keyword>
<dbReference type="PROSITE" id="PS50110">
    <property type="entry name" value="RESPONSE_REGULATORY"/>
    <property type="match status" value="1"/>
</dbReference>
<dbReference type="RefSeq" id="WP_121247489.1">
    <property type="nucleotide sequence ID" value="NZ_RBIL01000001.1"/>
</dbReference>
<keyword evidence="3" id="KW-0238">DNA-binding</keyword>
<dbReference type="OrthoDB" id="9808843at2"/>
<dbReference type="InterPro" id="IPR016032">
    <property type="entry name" value="Sig_transdc_resp-reg_C-effctor"/>
</dbReference>
<proteinExistence type="predicted"/>
<dbReference type="PROSITE" id="PS50043">
    <property type="entry name" value="HTH_LUXR_2"/>
    <property type="match status" value="1"/>
</dbReference>